<evidence type="ECO:0008006" key="5">
    <source>
        <dbReference type="Google" id="ProtNLM"/>
    </source>
</evidence>
<sequence length="98" mass="10776">MQLYLVFLFRAGFLQCFGGGISQSGPLVRHASDDRIQDRGAWLTGIDHRLFVPGASKQGSGNETKHRPGPRVDVSLSKAAAGRGWPLFFSRRHVWLAG</sequence>
<comment type="caution">
    <text evidence="3">The sequence shown here is derived from an EMBL/GenBank/DDBJ whole genome shotgun (WGS) entry which is preliminary data.</text>
</comment>
<keyword evidence="2" id="KW-0732">Signal</keyword>
<gene>
    <name evidence="3" type="ORF">B0T11DRAFT_18431</name>
</gene>
<keyword evidence="4" id="KW-1185">Reference proteome</keyword>
<dbReference type="EMBL" id="JAGPXD010000001">
    <property type="protein sequence ID" value="KAH7376239.1"/>
    <property type="molecule type" value="Genomic_DNA"/>
</dbReference>
<evidence type="ECO:0000313" key="3">
    <source>
        <dbReference type="EMBL" id="KAH7376239.1"/>
    </source>
</evidence>
<feature type="chain" id="PRO_5035458992" description="Secreted protein" evidence="2">
    <location>
        <begin position="19"/>
        <end position="98"/>
    </location>
</feature>
<accession>A0A8K0TPU5</accession>
<name>A0A8K0TPU5_9PEZI</name>
<protein>
    <recommendedName>
        <fullName evidence="5">Secreted protein</fullName>
    </recommendedName>
</protein>
<organism evidence="3 4">
    <name type="scientific">Plectosphaerella cucumerina</name>
    <dbReference type="NCBI Taxonomy" id="40658"/>
    <lineage>
        <taxon>Eukaryota</taxon>
        <taxon>Fungi</taxon>
        <taxon>Dikarya</taxon>
        <taxon>Ascomycota</taxon>
        <taxon>Pezizomycotina</taxon>
        <taxon>Sordariomycetes</taxon>
        <taxon>Hypocreomycetidae</taxon>
        <taxon>Glomerellales</taxon>
        <taxon>Plectosphaerellaceae</taxon>
        <taxon>Plectosphaerella</taxon>
    </lineage>
</organism>
<reference evidence="3" key="1">
    <citation type="journal article" date="2021" name="Nat. Commun.">
        <title>Genetic determinants of endophytism in the Arabidopsis root mycobiome.</title>
        <authorList>
            <person name="Mesny F."/>
            <person name="Miyauchi S."/>
            <person name="Thiergart T."/>
            <person name="Pickel B."/>
            <person name="Atanasova L."/>
            <person name="Karlsson M."/>
            <person name="Huettel B."/>
            <person name="Barry K.W."/>
            <person name="Haridas S."/>
            <person name="Chen C."/>
            <person name="Bauer D."/>
            <person name="Andreopoulos W."/>
            <person name="Pangilinan J."/>
            <person name="LaButti K."/>
            <person name="Riley R."/>
            <person name="Lipzen A."/>
            <person name="Clum A."/>
            <person name="Drula E."/>
            <person name="Henrissat B."/>
            <person name="Kohler A."/>
            <person name="Grigoriev I.V."/>
            <person name="Martin F.M."/>
            <person name="Hacquard S."/>
        </authorList>
    </citation>
    <scope>NUCLEOTIDE SEQUENCE</scope>
    <source>
        <strain evidence="3">MPI-CAGE-AT-0016</strain>
    </source>
</reference>
<feature type="region of interest" description="Disordered" evidence="1">
    <location>
        <begin position="53"/>
        <end position="72"/>
    </location>
</feature>
<evidence type="ECO:0000256" key="1">
    <source>
        <dbReference type="SAM" id="MobiDB-lite"/>
    </source>
</evidence>
<dbReference type="AlphaFoldDB" id="A0A8K0TPU5"/>
<proteinExistence type="predicted"/>
<evidence type="ECO:0000256" key="2">
    <source>
        <dbReference type="SAM" id="SignalP"/>
    </source>
</evidence>
<dbReference type="Proteomes" id="UP000813385">
    <property type="component" value="Unassembled WGS sequence"/>
</dbReference>
<feature type="signal peptide" evidence="2">
    <location>
        <begin position="1"/>
        <end position="18"/>
    </location>
</feature>
<evidence type="ECO:0000313" key="4">
    <source>
        <dbReference type="Proteomes" id="UP000813385"/>
    </source>
</evidence>